<keyword evidence="3" id="KW-1185">Reference proteome</keyword>
<comment type="caution">
    <text evidence="2">The sequence shown here is derived from an EMBL/GenBank/DDBJ whole genome shotgun (WGS) entry which is preliminary data.</text>
</comment>
<reference evidence="3" key="1">
    <citation type="journal article" date="2019" name="Int. J. Syst. Evol. Microbiol.">
        <title>The Global Catalogue of Microorganisms (GCM) 10K type strain sequencing project: providing services to taxonomists for standard genome sequencing and annotation.</title>
        <authorList>
            <consortium name="The Broad Institute Genomics Platform"/>
            <consortium name="The Broad Institute Genome Sequencing Center for Infectious Disease"/>
            <person name="Wu L."/>
            <person name="Ma J."/>
        </authorList>
    </citation>
    <scope>NUCLEOTIDE SEQUENCE [LARGE SCALE GENOMIC DNA]</scope>
    <source>
        <strain evidence="3">DT43</strain>
    </source>
</reference>
<dbReference type="InterPro" id="IPR050248">
    <property type="entry name" value="Polysacc_deacetylase_ArnD"/>
</dbReference>
<sequence>MSANRTTPRRVSLTFDNGPTPGVTDKVLGALADRRVMATFFLVGDQLRQPGARELAEAAAAAGHRIGHHTATHTLQLGAADDPEAAVAAEIAALEHDIDLLAGTSVTRGERLFRPYAAGACWTSACSARPRSST</sequence>
<gene>
    <name evidence="2" type="ORF">ACFPH6_51810</name>
</gene>
<dbReference type="PROSITE" id="PS51677">
    <property type="entry name" value="NODB"/>
    <property type="match status" value="1"/>
</dbReference>
<protein>
    <submittedName>
        <fullName evidence="2">Polysaccharide deacetylase family protein</fullName>
    </submittedName>
</protein>
<dbReference type="PANTHER" id="PTHR10587">
    <property type="entry name" value="GLYCOSYL TRANSFERASE-RELATED"/>
    <property type="match status" value="1"/>
</dbReference>
<name>A0ABV8Z9E1_9ACTN</name>
<evidence type="ECO:0000313" key="3">
    <source>
        <dbReference type="Proteomes" id="UP001596012"/>
    </source>
</evidence>
<dbReference type="SUPFAM" id="SSF88713">
    <property type="entry name" value="Glycoside hydrolase/deacetylase"/>
    <property type="match status" value="1"/>
</dbReference>
<feature type="domain" description="NodB homology" evidence="1">
    <location>
        <begin position="9"/>
        <end position="134"/>
    </location>
</feature>
<dbReference type="Proteomes" id="UP001596012">
    <property type="component" value="Unassembled WGS sequence"/>
</dbReference>
<proteinExistence type="predicted"/>
<dbReference type="InterPro" id="IPR002509">
    <property type="entry name" value="NODB_dom"/>
</dbReference>
<dbReference type="RefSeq" id="WP_386357348.1">
    <property type="nucleotide sequence ID" value="NZ_JBHSFG010000132.1"/>
</dbReference>
<accession>A0ABV8Z9E1</accession>
<evidence type="ECO:0000259" key="1">
    <source>
        <dbReference type="PROSITE" id="PS51677"/>
    </source>
</evidence>
<dbReference type="Gene3D" id="3.20.20.370">
    <property type="entry name" value="Glycoside hydrolase/deacetylase"/>
    <property type="match status" value="1"/>
</dbReference>
<dbReference type="EMBL" id="JBHSFG010000132">
    <property type="protein sequence ID" value="MFC4472848.1"/>
    <property type="molecule type" value="Genomic_DNA"/>
</dbReference>
<evidence type="ECO:0000313" key="2">
    <source>
        <dbReference type="EMBL" id="MFC4472848.1"/>
    </source>
</evidence>
<dbReference type="InterPro" id="IPR011330">
    <property type="entry name" value="Glyco_hydro/deAcase_b/a-brl"/>
</dbReference>
<organism evidence="2 3">
    <name type="scientific">Streptomyces xiangluensis</name>
    <dbReference type="NCBI Taxonomy" id="2665720"/>
    <lineage>
        <taxon>Bacteria</taxon>
        <taxon>Bacillati</taxon>
        <taxon>Actinomycetota</taxon>
        <taxon>Actinomycetes</taxon>
        <taxon>Kitasatosporales</taxon>
        <taxon>Streptomycetaceae</taxon>
        <taxon>Streptomyces</taxon>
    </lineage>
</organism>
<dbReference type="Pfam" id="PF01522">
    <property type="entry name" value="Polysacc_deac_1"/>
    <property type="match status" value="1"/>
</dbReference>